<gene>
    <name evidence="4" type="ORF">KC19_4G193300</name>
</gene>
<dbReference type="PANTHER" id="PTHR33346:SF42">
    <property type="entry name" value="DEHYDRIN XERO 1"/>
    <property type="match status" value="1"/>
</dbReference>
<name>A0A8T0IAE6_CERPU</name>
<dbReference type="EMBL" id="CM026424">
    <property type="protein sequence ID" value="KAG0580710.1"/>
    <property type="molecule type" value="Genomic_DNA"/>
</dbReference>
<proteinExistence type="inferred from homology"/>
<dbReference type="PROSITE" id="PS00823">
    <property type="entry name" value="DEHYDRIN_2"/>
    <property type="match status" value="1"/>
</dbReference>
<feature type="compositionally biased region" description="Basic and acidic residues" evidence="3">
    <location>
        <begin position="52"/>
        <end position="65"/>
    </location>
</feature>
<accession>A0A8T0IAE6</accession>
<sequence>MAAEYNQDQAPGFTSELDAPRRTTDQVKSDDFGTDAREQQNGGGYGGVSEEEPPHHKIHSEDEPLPKPAPGTYDEEPLEEQVTPKPTGGEEYGDAPKSTEGYQEYRDSEPTKFDESPVESKPRSYGTGAEEATTGSYVDPSDAFPGAPVDRKVEEPGYGYDQKTSEPALDSTSPTGAHKKEGFMTKIMDKLPGHHKAADSTVEPDTVEHDTTAASPKKGLMTKIKEKLPGHHSTPTDTTVE</sequence>
<evidence type="ECO:0000256" key="3">
    <source>
        <dbReference type="SAM" id="MobiDB-lite"/>
    </source>
</evidence>
<feature type="compositionally biased region" description="Basic and acidic residues" evidence="3">
    <location>
        <begin position="103"/>
        <end position="122"/>
    </location>
</feature>
<keyword evidence="5" id="KW-1185">Reference proteome</keyword>
<feature type="compositionally biased region" description="Basic and acidic residues" evidence="3">
    <location>
        <begin position="18"/>
        <end position="38"/>
    </location>
</feature>
<evidence type="ECO:0000256" key="2">
    <source>
        <dbReference type="RuleBase" id="RU003995"/>
    </source>
</evidence>
<evidence type="ECO:0000313" key="5">
    <source>
        <dbReference type="Proteomes" id="UP000822688"/>
    </source>
</evidence>
<feature type="region of interest" description="Disordered" evidence="3">
    <location>
        <begin position="1"/>
        <end position="241"/>
    </location>
</feature>
<organism evidence="4 5">
    <name type="scientific">Ceratodon purpureus</name>
    <name type="common">Fire moss</name>
    <name type="synonym">Dicranum purpureum</name>
    <dbReference type="NCBI Taxonomy" id="3225"/>
    <lineage>
        <taxon>Eukaryota</taxon>
        <taxon>Viridiplantae</taxon>
        <taxon>Streptophyta</taxon>
        <taxon>Embryophyta</taxon>
        <taxon>Bryophyta</taxon>
        <taxon>Bryophytina</taxon>
        <taxon>Bryopsida</taxon>
        <taxon>Dicranidae</taxon>
        <taxon>Pseudoditrichales</taxon>
        <taxon>Ditrichaceae</taxon>
        <taxon>Ceratodon</taxon>
    </lineage>
</organism>
<protein>
    <recommendedName>
        <fullName evidence="6">Dehydrin</fullName>
    </recommendedName>
</protein>
<reference evidence="4" key="1">
    <citation type="submission" date="2020-06" db="EMBL/GenBank/DDBJ databases">
        <title>WGS assembly of Ceratodon purpureus strain R40.</title>
        <authorList>
            <person name="Carey S.B."/>
            <person name="Jenkins J."/>
            <person name="Shu S."/>
            <person name="Lovell J.T."/>
            <person name="Sreedasyam A."/>
            <person name="Maumus F."/>
            <person name="Tiley G.P."/>
            <person name="Fernandez-Pozo N."/>
            <person name="Barry K."/>
            <person name="Chen C."/>
            <person name="Wang M."/>
            <person name="Lipzen A."/>
            <person name="Daum C."/>
            <person name="Saski C.A."/>
            <person name="Payton A.C."/>
            <person name="Mcbreen J.C."/>
            <person name="Conrad R.E."/>
            <person name="Kollar L.M."/>
            <person name="Olsson S."/>
            <person name="Huttunen S."/>
            <person name="Landis J.B."/>
            <person name="Wickett N.J."/>
            <person name="Johnson M.G."/>
            <person name="Rensing S.A."/>
            <person name="Grimwood J."/>
            <person name="Schmutz J."/>
            <person name="Mcdaniel S.F."/>
        </authorList>
    </citation>
    <scope>NUCLEOTIDE SEQUENCE</scope>
    <source>
        <strain evidence="4">R40</strain>
    </source>
</reference>
<dbReference type="Proteomes" id="UP000822688">
    <property type="component" value="Chromosome 4"/>
</dbReference>
<comment type="caution">
    <text evidence="4">The sequence shown here is derived from an EMBL/GenBank/DDBJ whole genome shotgun (WGS) entry which is preliminary data.</text>
</comment>
<dbReference type="PANTHER" id="PTHR33346">
    <property type="entry name" value="DEHYDRIN XERO 2-RELATED"/>
    <property type="match status" value="1"/>
</dbReference>
<evidence type="ECO:0008006" key="6">
    <source>
        <dbReference type="Google" id="ProtNLM"/>
    </source>
</evidence>
<dbReference type="Pfam" id="PF00257">
    <property type="entry name" value="Dehydrin"/>
    <property type="match status" value="1"/>
</dbReference>
<evidence type="ECO:0000313" key="4">
    <source>
        <dbReference type="EMBL" id="KAG0580710.1"/>
    </source>
</evidence>
<dbReference type="GO" id="GO:0009415">
    <property type="term" value="P:response to water"/>
    <property type="evidence" value="ECO:0007669"/>
    <property type="project" value="InterPro"/>
</dbReference>
<evidence type="ECO:0000256" key="1">
    <source>
        <dbReference type="ARBA" id="ARBA00008403"/>
    </source>
</evidence>
<dbReference type="InterPro" id="IPR000167">
    <property type="entry name" value="Dehydrin"/>
</dbReference>
<dbReference type="AlphaFoldDB" id="A0A8T0IAE6"/>
<dbReference type="InterPro" id="IPR030513">
    <property type="entry name" value="Dehydrin_CS"/>
</dbReference>
<feature type="compositionally biased region" description="Basic and acidic residues" evidence="3">
    <location>
        <begin position="178"/>
        <end position="198"/>
    </location>
</feature>
<comment type="similarity">
    <text evidence="1 2">Belongs to the plant dehydrin family.</text>
</comment>